<dbReference type="EMBL" id="KK852571">
    <property type="protein sequence ID" value="KDR21119.1"/>
    <property type="molecule type" value="Genomic_DNA"/>
</dbReference>
<evidence type="ECO:0000313" key="1">
    <source>
        <dbReference type="EMBL" id="KDR21119.1"/>
    </source>
</evidence>
<reference evidence="1 2" key="1">
    <citation type="journal article" date="2014" name="Nat. Commun.">
        <title>Molecular traces of alternative social organization in a termite genome.</title>
        <authorList>
            <person name="Terrapon N."/>
            <person name="Li C."/>
            <person name="Robertson H.M."/>
            <person name="Ji L."/>
            <person name="Meng X."/>
            <person name="Booth W."/>
            <person name="Chen Z."/>
            <person name="Childers C.P."/>
            <person name="Glastad K.M."/>
            <person name="Gokhale K."/>
            <person name="Gowin J."/>
            <person name="Gronenberg W."/>
            <person name="Hermansen R.A."/>
            <person name="Hu H."/>
            <person name="Hunt B.G."/>
            <person name="Huylmans A.K."/>
            <person name="Khalil S.M."/>
            <person name="Mitchell R.D."/>
            <person name="Munoz-Torres M.C."/>
            <person name="Mustard J.A."/>
            <person name="Pan H."/>
            <person name="Reese J.T."/>
            <person name="Scharf M.E."/>
            <person name="Sun F."/>
            <person name="Vogel H."/>
            <person name="Xiao J."/>
            <person name="Yang W."/>
            <person name="Yang Z."/>
            <person name="Yang Z."/>
            <person name="Zhou J."/>
            <person name="Zhu J."/>
            <person name="Brent C.S."/>
            <person name="Elsik C.G."/>
            <person name="Goodisman M.A."/>
            <person name="Liberles D.A."/>
            <person name="Roe R.M."/>
            <person name="Vargo E.L."/>
            <person name="Vilcinskas A."/>
            <person name="Wang J."/>
            <person name="Bornberg-Bauer E."/>
            <person name="Korb J."/>
            <person name="Zhang G."/>
            <person name="Liebig J."/>
        </authorList>
    </citation>
    <scope>NUCLEOTIDE SEQUENCE [LARGE SCALE GENOMIC DNA]</scope>
    <source>
        <tissue evidence="1">Whole organism</tissue>
    </source>
</reference>
<dbReference type="Proteomes" id="UP000027135">
    <property type="component" value="Unassembled WGS sequence"/>
</dbReference>
<sequence length="43" mass="5100">MNEIIVNDQCGFHCNRSTIDQIFCIRQILEKKWGYNGSVHQLF</sequence>
<evidence type="ECO:0008006" key="3">
    <source>
        <dbReference type="Google" id="ProtNLM"/>
    </source>
</evidence>
<name>A0A067RN53_ZOONE</name>
<proteinExistence type="predicted"/>
<gene>
    <name evidence="1" type="ORF">L798_01126</name>
</gene>
<dbReference type="InParanoid" id="A0A067RN53"/>
<evidence type="ECO:0000313" key="2">
    <source>
        <dbReference type="Proteomes" id="UP000027135"/>
    </source>
</evidence>
<keyword evidence="2" id="KW-1185">Reference proteome</keyword>
<dbReference type="AlphaFoldDB" id="A0A067RN53"/>
<organism evidence="1 2">
    <name type="scientific">Zootermopsis nevadensis</name>
    <name type="common">Dampwood termite</name>
    <dbReference type="NCBI Taxonomy" id="136037"/>
    <lineage>
        <taxon>Eukaryota</taxon>
        <taxon>Metazoa</taxon>
        <taxon>Ecdysozoa</taxon>
        <taxon>Arthropoda</taxon>
        <taxon>Hexapoda</taxon>
        <taxon>Insecta</taxon>
        <taxon>Pterygota</taxon>
        <taxon>Neoptera</taxon>
        <taxon>Polyneoptera</taxon>
        <taxon>Dictyoptera</taxon>
        <taxon>Blattodea</taxon>
        <taxon>Blattoidea</taxon>
        <taxon>Termitoidae</taxon>
        <taxon>Termopsidae</taxon>
        <taxon>Zootermopsis</taxon>
    </lineage>
</organism>
<accession>A0A067RN53</accession>
<protein>
    <recommendedName>
        <fullName evidence="3">Reverse transcriptase domain-containing protein</fullName>
    </recommendedName>
</protein>